<protein>
    <submittedName>
        <fullName evidence="2">Uncharacterized protein</fullName>
    </submittedName>
</protein>
<gene>
    <name evidence="2" type="ORF">ACFP73_16470</name>
</gene>
<dbReference type="EMBL" id="JBHSUC010000045">
    <property type="protein sequence ID" value="MFC6363649.1"/>
    <property type="molecule type" value="Genomic_DNA"/>
</dbReference>
<organism evidence="2 3">
    <name type="scientific">Tatumella punctata</name>
    <dbReference type="NCBI Taxonomy" id="399969"/>
    <lineage>
        <taxon>Bacteria</taxon>
        <taxon>Pseudomonadati</taxon>
        <taxon>Pseudomonadota</taxon>
        <taxon>Gammaproteobacteria</taxon>
        <taxon>Enterobacterales</taxon>
        <taxon>Erwiniaceae</taxon>
        <taxon>Tatumella</taxon>
    </lineage>
</organism>
<keyword evidence="3" id="KW-1185">Reference proteome</keyword>
<dbReference type="Proteomes" id="UP001596215">
    <property type="component" value="Unassembled WGS sequence"/>
</dbReference>
<feature type="compositionally biased region" description="Basic and acidic residues" evidence="1">
    <location>
        <begin position="9"/>
        <end position="22"/>
    </location>
</feature>
<dbReference type="RefSeq" id="WP_343876561.1">
    <property type="nucleotide sequence ID" value="NZ_BAAAFW010000003.1"/>
</dbReference>
<sequence>MPYYIAQSEEDRPGEGKNNDESINKSFQKAHQLALRNKAKLVLLALGMKDFDFTDLNSALKNPAYNLAADFASNEPFKNETVKVSRSLEMPKAVSDDTVYWVLFPSLPEIKSLTELCNDTVHVVVTEGAPFGRLDEWSKDNNAQKVV</sequence>
<evidence type="ECO:0000256" key="1">
    <source>
        <dbReference type="SAM" id="MobiDB-lite"/>
    </source>
</evidence>
<evidence type="ECO:0000313" key="2">
    <source>
        <dbReference type="EMBL" id="MFC6363649.1"/>
    </source>
</evidence>
<name>A0ABW1VS29_9GAMM</name>
<comment type="caution">
    <text evidence="2">The sequence shown here is derived from an EMBL/GenBank/DDBJ whole genome shotgun (WGS) entry which is preliminary data.</text>
</comment>
<reference evidence="3" key="1">
    <citation type="journal article" date="2019" name="Int. J. Syst. Evol. Microbiol.">
        <title>The Global Catalogue of Microorganisms (GCM) 10K type strain sequencing project: providing services to taxonomists for standard genome sequencing and annotation.</title>
        <authorList>
            <consortium name="The Broad Institute Genomics Platform"/>
            <consortium name="The Broad Institute Genome Sequencing Center for Infectious Disease"/>
            <person name="Wu L."/>
            <person name="Ma J."/>
        </authorList>
    </citation>
    <scope>NUCLEOTIDE SEQUENCE [LARGE SCALE GENOMIC DNA]</scope>
    <source>
        <strain evidence="3">CGMCC 4.1530</strain>
    </source>
</reference>
<evidence type="ECO:0000313" key="3">
    <source>
        <dbReference type="Proteomes" id="UP001596215"/>
    </source>
</evidence>
<accession>A0ABW1VS29</accession>
<feature type="region of interest" description="Disordered" evidence="1">
    <location>
        <begin position="1"/>
        <end position="22"/>
    </location>
</feature>
<proteinExistence type="predicted"/>